<accession>A0A1Y2CLE2</accession>
<dbReference type="InterPro" id="IPR001810">
    <property type="entry name" value="F-box_dom"/>
</dbReference>
<dbReference type="Gene3D" id="3.80.10.10">
    <property type="entry name" value="Ribonuclease Inhibitor"/>
    <property type="match status" value="2"/>
</dbReference>
<dbReference type="InterPro" id="IPR032675">
    <property type="entry name" value="LRR_dom_sf"/>
</dbReference>
<reference evidence="3 4" key="1">
    <citation type="submission" date="2016-07" db="EMBL/GenBank/DDBJ databases">
        <title>Pervasive Adenine N6-methylation of Active Genes in Fungi.</title>
        <authorList>
            <consortium name="DOE Joint Genome Institute"/>
            <person name="Mondo S.J."/>
            <person name="Dannebaum R.O."/>
            <person name="Kuo R.C."/>
            <person name="Labutti K."/>
            <person name="Haridas S."/>
            <person name="Kuo A."/>
            <person name="Salamov A."/>
            <person name="Ahrendt S.R."/>
            <person name="Lipzen A."/>
            <person name="Sullivan W."/>
            <person name="Andreopoulos W.B."/>
            <person name="Clum A."/>
            <person name="Lindquist E."/>
            <person name="Daum C."/>
            <person name="Ramamoorthy G.K."/>
            <person name="Gryganskyi A."/>
            <person name="Culley D."/>
            <person name="Magnuson J.K."/>
            <person name="James T.Y."/>
            <person name="O'Malley M.A."/>
            <person name="Stajich J.E."/>
            <person name="Spatafora J.W."/>
            <person name="Visel A."/>
            <person name="Grigoriev I.V."/>
        </authorList>
    </citation>
    <scope>NUCLEOTIDE SEQUENCE [LARGE SCALE GENOMIC DNA]</scope>
    <source>
        <strain evidence="3 4">JEL800</strain>
    </source>
</reference>
<dbReference type="Pfam" id="PF23598">
    <property type="entry name" value="LRR_14"/>
    <property type="match status" value="1"/>
</dbReference>
<evidence type="ECO:0000313" key="3">
    <source>
        <dbReference type="EMBL" id="ORY47841.1"/>
    </source>
</evidence>
<dbReference type="InterPro" id="IPR036047">
    <property type="entry name" value="F-box-like_dom_sf"/>
</dbReference>
<dbReference type="SUPFAM" id="SSF52058">
    <property type="entry name" value="L domain-like"/>
    <property type="match status" value="1"/>
</dbReference>
<dbReference type="Pfam" id="PF00646">
    <property type="entry name" value="F-box"/>
    <property type="match status" value="1"/>
</dbReference>
<protein>
    <submittedName>
        <fullName evidence="3">L domain-like protein</fullName>
    </submittedName>
</protein>
<keyword evidence="4" id="KW-1185">Reference proteome</keyword>
<dbReference type="PANTHER" id="PTHR48054:SF82">
    <property type="entry name" value="LRR RECEPTOR-LIKE SERINE_THREONINE-PROTEIN KINASE FLS2"/>
    <property type="match status" value="1"/>
</dbReference>
<dbReference type="Proteomes" id="UP000193642">
    <property type="component" value="Unassembled WGS sequence"/>
</dbReference>
<evidence type="ECO:0000313" key="4">
    <source>
        <dbReference type="Proteomes" id="UP000193642"/>
    </source>
</evidence>
<keyword evidence="1" id="KW-0677">Repeat</keyword>
<dbReference type="EMBL" id="MCGO01000013">
    <property type="protein sequence ID" value="ORY47841.1"/>
    <property type="molecule type" value="Genomic_DNA"/>
</dbReference>
<dbReference type="InterPro" id="IPR052592">
    <property type="entry name" value="LRR-RLK"/>
</dbReference>
<dbReference type="PANTHER" id="PTHR48054">
    <property type="entry name" value="RECEPTOR KINASE-LIKE PROTEIN XA21"/>
    <property type="match status" value="1"/>
</dbReference>
<name>A0A1Y2CLE2_9FUNG</name>
<feature type="domain" description="F-box" evidence="2">
    <location>
        <begin position="1"/>
        <end position="48"/>
    </location>
</feature>
<gene>
    <name evidence="3" type="ORF">BCR33DRAFT_80235</name>
</gene>
<evidence type="ECO:0000259" key="2">
    <source>
        <dbReference type="PROSITE" id="PS50181"/>
    </source>
</evidence>
<comment type="caution">
    <text evidence="3">The sequence shown here is derived from an EMBL/GenBank/DDBJ whole genome shotgun (WGS) entry which is preliminary data.</text>
</comment>
<dbReference type="AlphaFoldDB" id="A0A1Y2CLE2"/>
<dbReference type="OrthoDB" id="671703at2759"/>
<proteinExistence type="predicted"/>
<dbReference type="InterPro" id="IPR055414">
    <property type="entry name" value="LRR_R13L4/SHOC2-like"/>
</dbReference>
<sequence length="287" mass="31898">MASFSDLPKDVAALVLRWIDPRQIWKLRALSKSFNDLISTNHFAAQNLATVVPPIKSTIIISKKPTDLDLIYLDAPVVYQTEYARLFLAQDLGLVQLNLIGTIPFEIGLLTSLQSLSIANNPHLRGPIPPTIGNLVNLRKLQISLTNEVGGPIPPELGNLVFLEHLSLDSTHIRSLTGPIPRQLGNLVNLKWLYLSLNRNPDCESTLPAELGSLVKLEQMFLGDCCLVGEIPAEFGTLPALRAVILENNQLTGRIPVEWERRQFYLCNLTNNPGLEVPNPLPRNWNN</sequence>
<dbReference type="PROSITE" id="PS50181">
    <property type="entry name" value="FBOX"/>
    <property type="match status" value="1"/>
</dbReference>
<dbReference type="SUPFAM" id="SSF81383">
    <property type="entry name" value="F-box domain"/>
    <property type="match status" value="1"/>
</dbReference>
<organism evidence="3 4">
    <name type="scientific">Rhizoclosmatium globosum</name>
    <dbReference type="NCBI Taxonomy" id="329046"/>
    <lineage>
        <taxon>Eukaryota</taxon>
        <taxon>Fungi</taxon>
        <taxon>Fungi incertae sedis</taxon>
        <taxon>Chytridiomycota</taxon>
        <taxon>Chytridiomycota incertae sedis</taxon>
        <taxon>Chytridiomycetes</taxon>
        <taxon>Chytridiales</taxon>
        <taxon>Chytriomycetaceae</taxon>
        <taxon>Rhizoclosmatium</taxon>
    </lineage>
</organism>
<evidence type="ECO:0000256" key="1">
    <source>
        <dbReference type="ARBA" id="ARBA00022737"/>
    </source>
</evidence>